<dbReference type="AlphaFoldDB" id="A0A9P6VEX2"/>
<accession>A0A9P6VEX2</accession>
<sequence>MELSSNLPEQQQTLDPRKHGRTLQVDFSWKRFKALITEKGDSDSRPLYIVDFKAFKPHLVFKSGADGSTIGTGTLHTVSINADCELRGKPIKLEAMKRFKTEYSHLSQAYSDTDEPVPLRWTSGCGFKTWDFICVDSQESPVAKFSANIWATKKIGNIEFLGPKANSEALREEIMVTGLTLFYCMVLRMNNIFSLFGAIFSKPGHHEKEA</sequence>
<protein>
    <submittedName>
        <fullName evidence="1">Uncharacterized protein</fullName>
    </submittedName>
</protein>
<name>A0A9P6VEX2_9HELO</name>
<gene>
    <name evidence="1" type="ORF">D0Z07_7488</name>
</gene>
<reference evidence="1" key="1">
    <citation type="submission" date="2019-07" db="EMBL/GenBank/DDBJ databases">
        <title>Hyphodiscus hymeniophilus genome sequencing and assembly.</title>
        <authorList>
            <person name="Kramer G."/>
            <person name="Nodwell J."/>
        </authorList>
    </citation>
    <scope>NUCLEOTIDE SEQUENCE</scope>
    <source>
        <strain evidence="1">ATCC 34498</strain>
    </source>
</reference>
<evidence type="ECO:0000313" key="1">
    <source>
        <dbReference type="EMBL" id="KAG0646622.1"/>
    </source>
</evidence>
<comment type="caution">
    <text evidence="1">The sequence shown here is derived from an EMBL/GenBank/DDBJ whole genome shotgun (WGS) entry which is preliminary data.</text>
</comment>
<keyword evidence="2" id="KW-1185">Reference proteome</keyword>
<dbReference type="EMBL" id="VNKQ01000015">
    <property type="protein sequence ID" value="KAG0646622.1"/>
    <property type="molecule type" value="Genomic_DNA"/>
</dbReference>
<organism evidence="1 2">
    <name type="scientific">Hyphodiscus hymeniophilus</name>
    <dbReference type="NCBI Taxonomy" id="353542"/>
    <lineage>
        <taxon>Eukaryota</taxon>
        <taxon>Fungi</taxon>
        <taxon>Dikarya</taxon>
        <taxon>Ascomycota</taxon>
        <taxon>Pezizomycotina</taxon>
        <taxon>Leotiomycetes</taxon>
        <taxon>Helotiales</taxon>
        <taxon>Hyphodiscaceae</taxon>
        <taxon>Hyphodiscus</taxon>
    </lineage>
</organism>
<evidence type="ECO:0000313" key="2">
    <source>
        <dbReference type="Proteomes" id="UP000785200"/>
    </source>
</evidence>
<dbReference type="Proteomes" id="UP000785200">
    <property type="component" value="Unassembled WGS sequence"/>
</dbReference>
<dbReference type="OrthoDB" id="4725912at2759"/>
<proteinExistence type="predicted"/>